<evidence type="ECO:0000256" key="6">
    <source>
        <dbReference type="ARBA" id="ARBA00023014"/>
    </source>
</evidence>
<dbReference type="SUPFAM" id="SSF55124">
    <property type="entry name" value="Nitrite/Sulfite reductase N-terminal domain-like"/>
    <property type="match status" value="2"/>
</dbReference>
<accession>A0A8J7MR59</accession>
<proteinExistence type="predicted"/>
<dbReference type="NCBIfam" id="TIGR02435">
    <property type="entry name" value="CobG"/>
    <property type="match status" value="1"/>
</dbReference>
<dbReference type="InterPro" id="IPR051329">
    <property type="entry name" value="NIR_SIR_4Fe-4S"/>
</dbReference>
<dbReference type="GO" id="GO:0051539">
    <property type="term" value="F:4 iron, 4 sulfur cluster binding"/>
    <property type="evidence" value="ECO:0007669"/>
    <property type="project" value="UniProtKB-KW"/>
</dbReference>
<evidence type="ECO:0000256" key="2">
    <source>
        <dbReference type="ARBA" id="ARBA00022617"/>
    </source>
</evidence>
<dbReference type="Gene3D" id="3.90.480.10">
    <property type="entry name" value="Sulfite Reductase Hemoprotein,Domain 2"/>
    <property type="match status" value="1"/>
</dbReference>
<keyword evidence="5" id="KW-0408">Iron</keyword>
<evidence type="ECO:0000259" key="7">
    <source>
        <dbReference type="Pfam" id="PF03460"/>
    </source>
</evidence>
<dbReference type="PANTHER" id="PTHR32439">
    <property type="entry name" value="FERREDOXIN--NITRITE REDUCTASE, CHLOROPLASTIC"/>
    <property type="match status" value="1"/>
</dbReference>
<dbReference type="RefSeq" id="WP_202662298.1">
    <property type="nucleotide sequence ID" value="NZ_JAESVP010000010.1"/>
</dbReference>
<dbReference type="Gene3D" id="3.30.413.10">
    <property type="entry name" value="Sulfite Reductase Hemoprotein, domain 1"/>
    <property type="match status" value="2"/>
</dbReference>
<keyword evidence="3" id="KW-0479">Metal-binding</keyword>
<dbReference type="InterPro" id="IPR045854">
    <property type="entry name" value="NO2/SO3_Rdtase_4Fe4S_sf"/>
</dbReference>
<dbReference type="SUPFAM" id="SSF56014">
    <property type="entry name" value="Nitrite and sulphite reductase 4Fe-4S domain-like"/>
    <property type="match status" value="1"/>
</dbReference>
<dbReference type="InterPro" id="IPR036136">
    <property type="entry name" value="Nit/Sulf_reduc_fer-like_dom_sf"/>
</dbReference>
<evidence type="ECO:0000256" key="3">
    <source>
        <dbReference type="ARBA" id="ARBA00022723"/>
    </source>
</evidence>
<dbReference type="GO" id="GO:0043818">
    <property type="term" value="F:precorrin-3B synthase activity"/>
    <property type="evidence" value="ECO:0007669"/>
    <property type="project" value="UniProtKB-EC"/>
</dbReference>
<keyword evidence="6" id="KW-0411">Iron-sulfur</keyword>
<organism evidence="8 9">
    <name type="scientific">Fuscibacter oryzae</name>
    <dbReference type="NCBI Taxonomy" id="2803939"/>
    <lineage>
        <taxon>Bacteria</taxon>
        <taxon>Pseudomonadati</taxon>
        <taxon>Pseudomonadota</taxon>
        <taxon>Alphaproteobacteria</taxon>
        <taxon>Rhodobacterales</taxon>
        <taxon>Paracoccaceae</taxon>
        <taxon>Fuscibacter</taxon>
    </lineage>
</organism>
<keyword evidence="1" id="KW-0004">4Fe-4S</keyword>
<dbReference type="Proteomes" id="UP000619033">
    <property type="component" value="Unassembled WGS sequence"/>
</dbReference>
<evidence type="ECO:0000256" key="4">
    <source>
        <dbReference type="ARBA" id="ARBA00023002"/>
    </source>
</evidence>
<dbReference type="GO" id="GO:0046872">
    <property type="term" value="F:metal ion binding"/>
    <property type="evidence" value="ECO:0007669"/>
    <property type="project" value="UniProtKB-KW"/>
</dbReference>
<dbReference type="EC" id="1.14.13.83" evidence="8"/>
<dbReference type="AlphaFoldDB" id="A0A8J7MR59"/>
<name>A0A8J7MR59_9RHOB</name>
<sequence length="383" mass="39876">MSTPVIQGWCPGALRPMASGDGLVVRIRLRGGRMTPDQVRQIAGLSATHGNGLMDLSARANLQLRGVTPDSHAPLIAALTGMGLIDRDEQVESRRNILISPFWREGDDTQRIAADLAQRLSAPDAPALPGKFGYAIDIGSSPVLREASADIRVERLADGALIVRAEGMQSGARATADTAADAMLHLARWFVAAGGVNEGRGRMAALVARGAPAPESFHEVPAPMAQPFVPMPGLCAAGALVGLAFGQTDPVTLTALAALGPLRLTPWRMLLVEGLRAMPDLTGLITVSNDPMLRVVACTGAPGCLQAHQPTRDLASRLAPHVPQGSLLHVSGCAKGCAHPGPAALTLTATPRGFHLIRRGAASATPALPDLNPVTPDHLIETS</sequence>
<keyword evidence="4 8" id="KW-0560">Oxidoreductase</keyword>
<dbReference type="EMBL" id="JAESVP010000010">
    <property type="protein sequence ID" value="MBL4929730.1"/>
    <property type="molecule type" value="Genomic_DNA"/>
</dbReference>
<keyword evidence="2" id="KW-0349">Heme</keyword>
<evidence type="ECO:0000313" key="8">
    <source>
        <dbReference type="EMBL" id="MBL4929730.1"/>
    </source>
</evidence>
<feature type="domain" description="Nitrite/Sulfite reductase ferredoxin-like" evidence="7">
    <location>
        <begin position="16"/>
        <end position="79"/>
    </location>
</feature>
<reference evidence="8" key="1">
    <citation type="submission" date="2021-01" db="EMBL/GenBank/DDBJ databases">
        <title>Genome seq and assembly of Tabrizicola sp. KVB23.</title>
        <authorList>
            <person name="Chhetri G."/>
        </authorList>
    </citation>
    <scope>NUCLEOTIDE SEQUENCE</scope>
    <source>
        <strain evidence="8">KVB23</strain>
    </source>
</reference>
<dbReference type="InterPro" id="IPR012798">
    <property type="entry name" value="Cbl_synth_CobG-like"/>
</dbReference>
<evidence type="ECO:0000313" key="9">
    <source>
        <dbReference type="Proteomes" id="UP000619033"/>
    </source>
</evidence>
<evidence type="ECO:0000256" key="1">
    <source>
        <dbReference type="ARBA" id="ARBA00022485"/>
    </source>
</evidence>
<evidence type="ECO:0000256" key="5">
    <source>
        <dbReference type="ARBA" id="ARBA00023004"/>
    </source>
</evidence>
<protein>
    <submittedName>
        <fullName evidence="8">Precorrin-3B synthase</fullName>
        <ecNumber evidence="8">1.14.13.83</ecNumber>
    </submittedName>
</protein>
<dbReference type="PANTHER" id="PTHR32439:SF9">
    <property type="entry name" value="BLR3264 PROTEIN"/>
    <property type="match status" value="1"/>
</dbReference>
<comment type="caution">
    <text evidence="8">The sequence shown here is derived from an EMBL/GenBank/DDBJ whole genome shotgun (WGS) entry which is preliminary data.</text>
</comment>
<dbReference type="Pfam" id="PF03460">
    <property type="entry name" value="NIR_SIR_ferr"/>
    <property type="match status" value="1"/>
</dbReference>
<keyword evidence="9" id="KW-1185">Reference proteome</keyword>
<gene>
    <name evidence="8" type="primary">cobG</name>
    <name evidence="8" type="ORF">JI744_16615</name>
</gene>
<dbReference type="InterPro" id="IPR005117">
    <property type="entry name" value="NiRdtase/SiRdtase_haem-b_fer"/>
</dbReference>